<sequence>MPIKLVSVGKGNSRAAQAMAQEWLEKLARYTTVSEVLIKPNPKGASSPQVQKDAEAEKVLKALSPGDRVVILDERGRAATSEDIARLISQAGDNGTPLAFVVGGPFGHGAAVIARADDSIRLSNMVLNHQVAYVVLLEQLYRGWTIIRGEPYHH</sequence>
<evidence type="ECO:0000313" key="5">
    <source>
        <dbReference type="EMBL" id="WIA08406.1"/>
    </source>
</evidence>
<evidence type="ECO:0000256" key="2">
    <source>
        <dbReference type="ARBA" id="ARBA00022679"/>
    </source>
</evidence>
<dbReference type="PIRSF" id="PIRSF004505">
    <property type="entry name" value="MT_bac"/>
    <property type="match status" value="1"/>
</dbReference>
<dbReference type="HAMAP" id="MF_00658">
    <property type="entry name" value="23SrRNA_methyltr_H"/>
    <property type="match status" value="1"/>
</dbReference>
<keyword evidence="3" id="KW-0949">S-adenosyl-L-methionine</keyword>
<dbReference type="PANTHER" id="PTHR33603:SF1">
    <property type="entry name" value="RIBOSOMAL RNA LARGE SUBUNIT METHYLTRANSFERASE H"/>
    <property type="match status" value="1"/>
</dbReference>
<dbReference type="SUPFAM" id="SSF75217">
    <property type="entry name" value="alpha/beta knot"/>
    <property type="match status" value="1"/>
</dbReference>
<evidence type="ECO:0000256" key="1">
    <source>
        <dbReference type="ARBA" id="ARBA00022603"/>
    </source>
</evidence>
<keyword evidence="1" id="KW-0489">Methyltransferase</keyword>
<name>A0ABY8TJC8_TETOB</name>
<proteinExistence type="inferred from homology"/>
<dbReference type="PANTHER" id="PTHR33603">
    <property type="entry name" value="METHYLTRANSFERASE"/>
    <property type="match status" value="1"/>
</dbReference>
<dbReference type="InterPro" id="IPR029026">
    <property type="entry name" value="tRNA_m1G_MTases_N"/>
</dbReference>
<dbReference type="InterPro" id="IPR029028">
    <property type="entry name" value="Alpha/beta_knot_MTases"/>
</dbReference>
<dbReference type="EMBL" id="CP126208">
    <property type="protein sequence ID" value="WIA08406.1"/>
    <property type="molecule type" value="Genomic_DNA"/>
</dbReference>
<reference evidence="5 6" key="1">
    <citation type="submission" date="2023-05" db="EMBL/GenBank/DDBJ databases">
        <title>A 100% complete, gapless, phased diploid assembly of the Scenedesmus obliquus UTEX 3031 genome.</title>
        <authorList>
            <person name="Biondi T.C."/>
            <person name="Hanschen E.R."/>
            <person name="Kwon T."/>
            <person name="Eng W."/>
            <person name="Kruse C.P.S."/>
            <person name="Koehler S.I."/>
            <person name="Kunde Y."/>
            <person name="Gleasner C.D."/>
            <person name="You Mak K.T."/>
            <person name="Polle J."/>
            <person name="Hovde B.T."/>
            <person name="Starkenburg S.R."/>
        </authorList>
    </citation>
    <scope>NUCLEOTIDE SEQUENCE [LARGE SCALE GENOMIC DNA]</scope>
    <source>
        <strain evidence="5 6">DOE0152z</strain>
    </source>
</reference>
<keyword evidence="6" id="KW-1185">Reference proteome</keyword>
<accession>A0ABY8TJC8</accession>
<keyword evidence="2" id="KW-0808">Transferase</keyword>
<dbReference type="Proteomes" id="UP001244341">
    <property type="component" value="Chromosome 1b"/>
</dbReference>
<protein>
    <submittedName>
        <fullName evidence="5">Uncharacterized protein</fullName>
    </submittedName>
</protein>
<evidence type="ECO:0000256" key="4">
    <source>
        <dbReference type="ARBA" id="ARBA00038303"/>
    </source>
</evidence>
<organism evidence="5 6">
    <name type="scientific">Tetradesmus obliquus</name>
    <name type="common">Green alga</name>
    <name type="synonym">Acutodesmus obliquus</name>
    <dbReference type="NCBI Taxonomy" id="3088"/>
    <lineage>
        <taxon>Eukaryota</taxon>
        <taxon>Viridiplantae</taxon>
        <taxon>Chlorophyta</taxon>
        <taxon>core chlorophytes</taxon>
        <taxon>Chlorophyceae</taxon>
        <taxon>CS clade</taxon>
        <taxon>Sphaeropleales</taxon>
        <taxon>Scenedesmaceae</taxon>
        <taxon>Tetradesmus</taxon>
    </lineage>
</organism>
<dbReference type="Gene3D" id="3.40.1280.10">
    <property type="match status" value="1"/>
</dbReference>
<dbReference type="CDD" id="cd18081">
    <property type="entry name" value="RlmH-like"/>
    <property type="match status" value="1"/>
</dbReference>
<dbReference type="InterPro" id="IPR003742">
    <property type="entry name" value="RlmH-like"/>
</dbReference>
<gene>
    <name evidence="5" type="ORF">OEZ85_007844</name>
</gene>
<evidence type="ECO:0000313" key="6">
    <source>
        <dbReference type="Proteomes" id="UP001244341"/>
    </source>
</evidence>
<dbReference type="Pfam" id="PF02590">
    <property type="entry name" value="SPOUT_MTase"/>
    <property type="match status" value="1"/>
</dbReference>
<comment type="similarity">
    <text evidence="4">Belongs to the RNA methyltransferase RlmH family.</text>
</comment>
<evidence type="ECO:0000256" key="3">
    <source>
        <dbReference type="ARBA" id="ARBA00022691"/>
    </source>
</evidence>